<dbReference type="GO" id="GO:0009228">
    <property type="term" value="P:thiamine biosynthetic process"/>
    <property type="evidence" value="ECO:0007669"/>
    <property type="project" value="UniProtKB-KW"/>
</dbReference>
<evidence type="ECO:0000256" key="8">
    <source>
        <dbReference type="ARBA" id="ARBA00022977"/>
    </source>
</evidence>
<evidence type="ECO:0000313" key="15">
    <source>
        <dbReference type="EMBL" id="WNM26897.1"/>
    </source>
</evidence>
<evidence type="ECO:0000259" key="13">
    <source>
        <dbReference type="Pfam" id="PF09084"/>
    </source>
</evidence>
<dbReference type="KEGG" id="dcp:RN607_11905"/>
<protein>
    <recommendedName>
        <fullName evidence="10">Thiamine pyrimidine synthase</fullName>
    </recommendedName>
</protein>
<dbReference type="PANTHER" id="PTHR31528">
    <property type="entry name" value="4-AMINO-5-HYDROXYMETHYL-2-METHYLPYRIMIDINE PHOSPHATE SYNTHASE THI11-RELATED"/>
    <property type="match status" value="1"/>
</dbReference>
<evidence type="ECO:0000256" key="6">
    <source>
        <dbReference type="ARBA" id="ARBA00022723"/>
    </source>
</evidence>
<dbReference type="GO" id="GO:0016740">
    <property type="term" value="F:transferase activity"/>
    <property type="evidence" value="ECO:0007669"/>
    <property type="project" value="UniProtKB-KW"/>
</dbReference>
<dbReference type="RefSeq" id="WP_313497474.1">
    <property type="nucleotide sequence ID" value="NZ_CP134879.1"/>
</dbReference>
<evidence type="ECO:0000256" key="2">
    <source>
        <dbReference type="ARBA" id="ARBA00004948"/>
    </source>
</evidence>
<keyword evidence="12" id="KW-0732">Signal</keyword>
<accession>A0AA96F7B2</accession>
<dbReference type="GO" id="GO:0046872">
    <property type="term" value="F:metal ion binding"/>
    <property type="evidence" value="ECO:0007669"/>
    <property type="project" value="UniProtKB-KW"/>
</dbReference>
<dbReference type="PROSITE" id="PS51257">
    <property type="entry name" value="PROKAR_LIPOPROTEIN"/>
    <property type="match status" value="1"/>
</dbReference>
<dbReference type="EMBL" id="CP134880">
    <property type="protein sequence ID" value="WNM26897.1"/>
    <property type="molecule type" value="Genomic_DNA"/>
</dbReference>
<comment type="function">
    <text evidence="1">Responsible for the formation of the pyrimidine heterocycle in the thiamine biosynthesis pathway. Catalyzes the formation of hydroxymethylpyrimidine phosphate (HMP-P) from histidine and pyridoxal phosphate (PLP). The protein uses PLP and the active site histidine to form HMP-P, generating an inactive enzyme. The enzyme can only undergo a single turnover, which suggests it is a suicide enzyme.</text>
</comment>
<keyword evidence="16" id="KW-1185">Reference proteome</keyword>
<dbReference type="InterPro" id="IPR015168">
    <property type="entry name" value="SsuA/THI5"/>
</dbReference>
<comment type="similarity">
    <text evidence="3">Belongs to the NMT1/THI5 family.</text>
</comment>
<sequence length="349" mass="36482">MKHTRRLQATVGLAASSMLVLAGCSSTDAATTDTASDGSTAAMTTVRFTLDWTPNTNHTGLYVAIANGYFKDAGIDVEVLPYNSSSAETLIDAGSAEFGITSEGGLLYAHAAGGDVVSVMSVLQHGATALSISADRTDITSPADLDGTVYGGFGTPTEDAVNKAVIQAAGGTGDYSSVILGTSAYEALYSGDVDFTQAFVTWEGIEADLQGTPMSYFYPTDYGFPDEYSIVVAGSESWIAANPEAASAFVGALQKGYEYAAENPDEAAQILIDQNPDVLTEPELVTKSQELISSDYLLDADGAVGTQTASMWSDLGSFYFDNGLLADADGNVLTEEPDWSGFYTNDLIS</sequence>
<keyword evidence="5" id="KW-0808">Transferase</keyword>
<keyword evidence="9" id="KW-0408">Iron</keyword>
<comment type="subunit">
    <text evidence="4">Homodimer.</text>
</comment>
<keyword evidence="6" id="KW-0479">Metal-binding</keyword>
<evidence type="ECO:0000256" key="3">
    <source>
        <dbReference type="ARBA" id="ARBA00009406"/>
    </source>
</evidence>
<organism evidence="14 16">
    <name type="scientific">Demequina capsici</name>
    <dbReference type="NCBI Taxonomy" id="3075620"/>
    <lineage>
        <taxon>Bacteria</taxon>
        <taxon>Bacillati</taxon>
        <taxon>Actinomycetota</taxon>
        <taxon>Actinomycetes</taxon>
        <taxon>Micrococcales</taxon>
        <taxon>Demequinaceae</taxon>
        <taxon>Demequina</taxon>
    </lineage>
</organism>
<keyword evidence="7" id="KW-0663">Pyridoxal phosphate</keyword>
<dbReference type="EMBL" id="CP134879">
    <property type="protein sequence ID" value="WNM24070.1"/>
    <property type="molecule type" value="Genomic_DNA"/>
</dbReference>
<dbReference type="Proteomes" id="UP001303408">
    <property type="component" value="Chromosome"/>
</dbReference>
<accession>A0AA96FCE3</accession>
<evidence type="ECO:0000256" key="9">
    <source>
        <dbReference type="ARBA" id="ARBA00023004"/>
    </source>
</evidence>
<dbReference type="PANTHER" id="PTHR31528:SF1">
    <property type="entry name" value="4-AMINO-5-HYDROXYMETHYL-2-METHYLPYRIMIDINE PHOSPHATE SYNTHASE THI11-RELATED"/>
    <property type="match status" value="1"/>
</dbReference>
<evidence type="ECO:0000256" key="1">
    <source>
        <dbReference type="ARBA" id="ARBA00003469"/>
    </source>
</evidence>
<dbReference type="SUPFAM" id="SSF53850">
    <property type="entry name" value="Periplasmic binding protein-like II"/>
    <property type="match status" value="1"/>
</dbReference>
<dbReference type="Gene3D" id="3.40.190.10">
    <property type="entry name" value="Periplasmic binding protein-like II"/>
    <property type="match status" value="2"/>
</dbReference>
<evidence type="ECO:0000256" key="10">
    <source>
        <dbReference type="ARBA" id="ARBA00033171"/>
    </source>
</evidence>
<feature type="chain" id="PRO_5044705353" description="Thiamine pyrimidine synthase" evidence="12">
    <location>
        <begin position="23"/>
        <end position="349"/>
    </location>
</feature>
<evidence type="ECO:0000256" key="12">
    <source>
        <dbReference type="SAM" id="SignalP"/>
    </source>
</evidence>
<gene>
    <name evidence="14" type="ORF">RN606_11970</name>
    <name evidence="15" type="ORF">RN607_11905</name>
</gene>
<comment type="pathway">
    <text evidence="2">Cofactor biosynthesis; thiamine diphosphate biosynthesis.</text>
</comment>
<evidence type="ECO:0000313" key="14">
    <source>
        <dbReference type="EMBL" id="WNM24070.1"/>
    </source>
</evidence>
<evidence type="ECO:0000256" key="5">
    <source>
        <dbReference type="ARBA" id="ARBA00022679"/>
    </source>
</evidence>
<feature type="signal peptide" evidence="12">
    <location>
        <begin position="1"/>
        <end position="22"/>
    </location>
</feature>
<reference evidence="14 16" key="1">
    <citation type="submission" date="2023-09" db="EMBL/GenBank/DDBJ databases">
        <title>Demequina sp. a novel bacteria isolated from Capsicum annuum.</title>
        <authorList>
            <person name="Humaira Z."/>
            <person name="Lee J."/>
            <person name="Cho D."/>
        </authorList>
    </citation>
    <scope>NUCLEOTIDE SEQUENCE [LARGE SCALE GENOMIC DNA]</scope>
    <source>
        <strain evidence="14 16">OYTSA14</strain>
        <strain evidence="15">PMTSA13</strain>
    </source>
</reference>
<evidence type="ECO:0000256" key="4">
    <source>
        <dbReference type="ARBA" id="ARBA00011738"/>
    </source>
</evidence>
<evidence type="ECO:0000313" key="16">
    <source>
        <dbReference type="Proteomes" id="UP001304125"/>
    </source>
</evidence>
<proteinExistence type="inferred from homology"/>
<keyword evidence="8" id="KW-0784">Thiamine biosynthesis</keyword>
<dbReference type="AlphaFoldDB" id="A0AA96F7B2"/>
<name>A0AA96F7B2_9MICO</name>
<comment type="catalytic activity">
    <reaction evidence="11">
        <text>N(6)-(pyridoxal phosphate)-L-lysyl-[4-amino-5-hydroxymethyl-2-methylpyrimidine phosphate synthase] + L-histidyl-[4-amino-5-hydroxymethyl-2-methylpyrimidine phosphate synthase] + 2 Fe(3+) + 4 H2O = L-lysyl-[4-amino-5-hydroxymethyl-2-methylpyrimidine phosphate synthase] + (2S)-2-amino-5-hydroxy-4-oxopentanoyl-[4-amino-5-hydroxymethyl-2-methylpyrimidine phosphate synthase] + 4-amino-2-methyl-5-(phosphooxymethyl)pyrimidine + 3-oxopropanoate + 2 Fe(2+) + 2 H(+)</text>
        <dbReference type="Rhea" id="RHEA:65756"/>
        <dbReference type="Rhea" id="RHEA-COMP:16892"/>
        <dbReference type="Rhea" id="RHEA-COMP:16893"/>
        <dbReference type="Rhea" id="RHEA-COMP:16894"/>
        <dbReference type="Rhea" id="RHEA-COMP:16895"/>
        <dbReference type="ChEBI" id="CHEBI:15377"/>
        <dbReference type="ChEBI" id="CHEBI:15378"/>
        <dbReference type="ChEBI" id="CHEBI:29033"/>
        <dbReference type="ChEBI" id="CHEBI:29034"/>
        <dbReference type="ChEBI" id="CHEBI:29969"/>
        <dbReference type="ChEBI" id="CHEBI:29979"/>
        <dbReference type="ChEBI" id="CHEBI:33190"/>
        <dbReference type="ChEBI" id="CHEBI:58354"/>
        <dbReference type="ChEBI" id="CHEBI:143915"/>
        <dbReference type="ChEBI" id="CHEBI:157692"/>
    </reaction>
    <physiologicalReaction direction="left-to-right" evidence="11">
        <dbReference type="Rhea" id="RHEA:65757"/>
    </physiologicalReaction>
</comment>
<dbReference type="InterPro" id="IPR027939">
    <property type="entry name" value="NMT1/THI5"/>
</dbReference>
<dbReference type="Proteomes" id="UP001304125">
    <property type="component" value="Chromosome"/>
</dbReference>
<feature type="domain" description="SsuA/THI5-like" evidence="13">
    <location>
        <begin position="55"/>
        <end position="267"/>
    </location>
</feature>
<dbReference type="Pfam" id="PF09084">
    <property type="entry name" value="NMT1"/>
    <property type="match status" value="1"/>
</dbReference>
<evidence type="ECO:0000256" key="11">
    <source>
        <dbReference type="ARBA" id="ARBA00048179"/>
    </source>
</evidence>
<evidence type="ECO:0000256" key="7">
    <source>
        <dbReference type="ARBA" id="ARBA00022898"/>
    </source>
</evidence>